<dbReference type="WBParaSite" id="JU765_v2.g4613.t1">
    <property type="protein sequence ID" value="JU765_v2.g4613.t1"/>
    <property type="gene ID" value="JU765_v2.g4613"/>
</dbReference>
<protein>
    <submittedName>
        <fullName evidence="2">Uncharacterized protein</fullName>
    </submittedName>
</protein>
<name>A0AC34R997_9BILA</name>
<organism evidence="1 2">
    <name type="scientific">Panagrolaimus sp. JU765</name>
    <dbReference type="NCBI Taxonomy" id="591449"/>
    <lineage>
        <taxon>Eukaryota</taxon>
        <taxon>Metazoa</taxon>
        <taxon>Ecdysozoa</taxon>
        <taxon>Nematoda</taxon>
        <taxon>Chromadorea</taxon>
        <taxon>Rhabditida</taxon>
        <taxon>Tylenchina</taxon>
        <taxon>Panagrolaimomorpha</taxon>
        <taxon>Panagrolaimoidea</taxon>
        <taxon>Panagrolaimidae</taxon>
        <taxon>Panagrolaimus</taxon>
    </lineage>
</organism>
<evidence type="ECO:0000313" key="1">
    <source>
        <dbReference type="Proteomes" id="UP000887576"/>
    </source>
</evidence>
<dbReference type="Proteomes" id="UP000887576">
    <property type="component" value="Unplaced"/>
</dbReference>
<reference evidence="2" key="1">
    <citation type="submission" date="2022-11" db="UniProtKB">
        <authorList>
            <consortium name="WormBaseParasite"/>
        </authorList>
    </citation>
    <scope>IDENTIFICATION</scope>
</reference>
<evidence type="ECO:0000313" key="2">
    <source>
        <dbReference type="WBParaSite" id="JU765_v2.g4613.t1"/>
    </source>
</evidence>
<sequence length="171" mass="19526">MIFFAKIFNLVATFVSFFTGYFYGDYKNNHDHQLDLQEESPQSVSTTTPMPPVVSKSSISKQNSSYFGSSQTAELPIDVIFSTLSRYWNYFGCIILFYGMLTFGYRIFKWLKGTRTRRAISETAEPISPKSLILEPHSSPHPSPMLGFRRKSLQDKPNLSQIQESAIEISQ</sequence>
<accession>A0AC34R997</accession>
<proteinExistence type="predicted"/>